<dbReference type="EMBL" id="JAEPIV010000043">
    <property type="protein sequence ID" value="MBK4723171.1"/>
    <property type="molecule type" value="Genomic_DNA"/>
</dbReference>
<dbReference type="Gene3D" id="3.40.50.2000">
    <property type="entry name" value="Glycogen Phosphorylase B"/>
    <property type="match status" value="1"/>
</dbReference>
<feature type="repeat" description="TPR" evidence="3">
    <location>
        <begin position="109"/>
        <end position="142"/>
    </location>
</feature>
<reference evidence="4 5" key="1">
    <citation type="submission" date="2021-01" db="EMBL/GenBank/DDBJ databases">
        <title>Azospirillum sp. YIM DDC1 draft genome.</title>
        <authorList>
            <person name="Wang Y.-X."/>
        </authorList>
    </citation>
    <scope>NUCLEOTIDE SEQUENCE [LARGE SCALE GENOMIC DNA]</scope>
    <source>
        <strain evidence="4 5">YIM DDC1</strain>
    </source>
</reference>
<organism evidence="4 5">
    <name type="scientific">Azospirillum aestuarii</name>
    <dbReference type="NCBI Taxonomy" id="2802052"/>
    <lineage>
        <taxon>Bacteria</taxon>
        <taxon>Pseudomonadati</taxon>
        <taxon>Pseudomonadota</taxon>
        <taxon>Alphaproteobacteria</taxon>
        <taxon>Rhodospirillales</taxon>
        <taxon>Azospirillaceae</taxon>
        <taxon>Azospirillum</taxon>
    </lineage>
</organism>
<dbReference type="InterPro" id="IPR011990">
    <property type="entry name" value="TPR-like_helical_dom_sf"/>
</dbReference>
<dbReference type="InterPro" id="IPR019734">
    <property type="entry name" value="TPR_rpt"/>
</dbReference>
<dbReference type="SMART" id="SM00028">
    <property type="entry name" value="TPR"/>
    <property type="match status" value="6"/>
</dbReference>
<dbReference type="PROSITE" id="PS50005">
    <property type="entry name" value="TPR"/>
    <property type="match status" value="1"/>
</dbReference>
<dbReference type="SUPFAM" id="SSF48452">
    <property type="entry name" value="TPR-like"/>
    <property type="match status" value="2"/>
</dbReference>
<dbReference type="Gene3D" id="1.25.40.10">
    <property type="entry name" value="Tetratricopeptide repeat domain"/>
    <property type="match status" value="3"/>
</dbReference>
<dbReference type="Proteomes" id="UP000654452">
    <property type="component" value="Unassembled WGS sequence"/>
</dbReference>
<dbReference type="InterPro" id="IPR052346">
    <property type="entry name" value="O-mannosyl-transferase_TMTC"/>
</dbReference>
<dbReference type="PANTHER" id="PTHR44227:SF3">
    <property type="entry name" value="PROTEIN O-MANNOSYL-TRANSFERASE TMTC4"/>
    <property type="match status" value="1"/>
</dbReference>
<protein>
    <recommendedName>
        <fullName evidence="6">Tetratricopeptide repeat protein</fullName>
    </recommendedName>
</protein>
<evidence type="ECO:0000313" key="4">
    <source>
        <dbReference type="EMBL" id="MBK4723171.1"/>
    </source>
</evidence>
<dbReference type="CDD" id="cd01635">
    <property type="entry name" value="Glycosyltransferase_GTB-type"/>
    <property type="match status" value="1"/>
</dbReference>
<evidence type="ECO:0008006" key="6">
    <source>
        <dbReference type="Google" id="ProtNLM"/>
    </source>
</evidence>
<keyword evidence="2 3" id="KW-0802">TPR repeat</keyword>
<proteinExistence type="predicted"/>
<name>A0ABS1I7Y2_9PROT</name>
<accession>A0ABS1I7Y2</accession>
<dbReference type="Pfam" id="PF13432">
    <property type="entry name" value="TPR_16"/>
    <property type="match status" value="2"/>
</dbReference>
<keyword evidence="1" id="KW-0677">Repeat</keyword>
<evidence type="ECO:0000313" key="5">
    <source>
        <dbReference type="Proteomes" id="UP000654452"/>
    </source>
</evidence>
<keyword evidence="5" id="KW-1185">Reference proteome</keyword>
<evidence type="ECO:0000256" key="1">
    <source>
        <dbReference type="ARBA" id="ARBA00022737"/>
    </source>
</evidence>
<dbReference type="SUPFAM" id="SSF53756">
    <property type="entry name" value="UDP-Glycosyltransferase/glycogen phosphorylase"/>
    <property type="match status" value="1"/>
</dbReference>
<dbReference type="RefSeq" id="WP_200487577.1">
    <property type="nucleotide sequence ID" value="NZ_JAEPIV010000043.1"/>
</dbReference>
<comment type="caution">
    <text evidence="4">The sequence shown here is derived from an EMBL/GenBank/DDBJ whole genome shotgun (WGS) entry which is preliminary data.</text>
</comment>
<evidence type="ECO:0000256" key="2">
    <source>
        <dbReference type="ARBA" id="ARBA00022803"/>
    </source>
</evidence>
<sequence length="851" mass="93135">MSEADAEALHQAGVTALRAGGRLDEAAGALRNALVLSPGHAGATLDLAIARRGQRRFDASAELCRRAHALQPGWSDALYHLGRAHSAAERSGPAERVLRHALAADPSMAPAWEWLGQARRRTGDPTHARAAFRRAATLEPGILERWTALAAFEADHGHPRLASAVLSRPPALAPDDARAWLALSRGIERSEGPKAALPFAERALHLAPDLSEGHRQRIHFLCQLDRHQDAMTACLALLRLPNGAARQKETDRAPIFWRLGECAMRADIDVRLLPDDAFAGLAERLLALPPGQERSATAAAILNSAGTKSGSDAVPHFLGAMLARQLANAGWTPDEVERAGVLPLQDCTRFFEDEALPAPTRSALLPALGYSVPSSRAWNGWLFERLVRPAIELAVERRDIEMAHRLVTFTQWSFMVQPHTYEQARLCYERIAPPFRALGHRLRAGLGPLPPAPGRGIAFFMNTVETDPPFHLERAVNILLRNAGPWRERFAPIHLVAIDDVSDRFRDAYAAIGVTVLTPDRLPPTSSPDRILNLALRVRELGLMGVVFLNCVEGLVDLFAGMGIAPVQLFMSADFFHIDSPDVDGLLTFGSLGKWTNVIGGRTWRSVPFPFAYKALLPHPAETDLEHRAHAIRRGLLDRFDVILGSIGRPEKLSSEFLEAVARLLHANPKACFLWFGHQEPPAIRRAMEERGISDRCLFQGWVDTQLYARVLDIHLDSFPFPTGVTMVEVMLAGCAQVWMSSAAADQLSIGGSIERLMSGAAGTAEEQAVCRRIFSGQTFSGDAAEEPLFLFSTTLDGYCESAQRLIDDPALRARLGQAGRAFAECFVLDETRPSNALFGHLADMIEAKSQ</sequence>
<dbReference type="PANTHER" id="PTHR44227">
    <property type="match status" value="1"/>
</dbReference>
<gene>
    <name evidence="4" type="ORF">JJL56_30415</name>
</gene>
<evidence type="ECO:0000256" key="3">
    <source>
        <dbReference type="PROSITE-ProRule" id="PRU00339"/>
    </source>
</evidence>